<dbReference type="PROSITE" id="PS50086">
    <property type="entry name" value="TBC_RABGAP"/>
    <property type="match status" value="1"/>
</dbReference>
<dbReference type="InterPro" id="IPR035969">
    <property type="entry name" value="Rab-GAP_TBC_sf"/>
</dbReference>
<dbReference type="EMBL" id="APAU02000047">
    <property type="protein sequence ID" value="EUB59265.1"/>
    <property type="molecule type" value="Genomic_DNA"/>
</dbReference>
<keyword evidence="6" id="KW-1185">Reference proteome</keyword>
<dbReference type="KEGG" id="egl:EGR_05866"/>
<dbReference type="InterPro" id="IPR000195">
    <property type="entry name" value="Rab-GAP-TBC_dom"/>
</dbReference>
<proteinExistence type="predicted"/>
<evidence type="ECO:0000313" key="6">
    <source>
        <dbReference type="Proteomes" id="UP000019149"/>
    </source>
</evidence>
<reference evidence="5 6" key="1">
    <citation type="journal article" date="2013" name="Nat. Genet.">
        <title>The genome of the hydatid tapeworm Echinococcus granulosus.</title>
        <authorList>
            <person name="Zheng H."/>
            <person name="Zhang W."/>
            <person name="Zhang L."/>
            <person name="Zhang Z."/>
            <person name="Li J."/>
            <person name="Lu G."/>
            <person name="Zhu Y."/>
            <person name="Wang Y."/>
            <person name="Huang Y."/>
            <person name="Liu J."/>
            <person name="Kang H."/>
            <person name="Chen J."/>
            <person name="Wang L."/>
            <person name="Chen A."/>
            <person name="Yu S."/>
            <person name="Gao Z."/>
            <person name="Jin L."/>
            <person name="Gu W."/>
            <person name="Wang Z."/>
            <person name="Zhao L."/>
            <person name="Shi B."/>
            <person name="Wen H."/>
            <person name="Lin R."/>
            <person name="Jones M.K."/>
            <person name="Brejova B."/>
            <person name="Vinar T."/>
            <person name="Zhao G."/>
            <person name="McManus D.P."/>
            <person name="Chen Z."/>
            <person name="Zhou Y."/>
            <person name="Wang S."/>
        </authorList>
    </citation>
    <scope>NUCLEOTIDE SEQUENCE [LARGE SCALE GENOMIC DNA]</scope>
</reference>
<dbReference type="RefSeq" id="XP_024350461.1">
    <property type="nucleotide sequence ID" value="XM_024495115.1"/>
</dbReference>
<dbReference type="SUPFAM" id="SSF47473">
    <property type="entry name" value="EF-hand"/>
    <property type="match status" value="1"/>
</dbReference>
<evidence type="ECO:0000313" key="5">
    <source>
        <dbReference type="EMBL" id="EUB59265.1"/>
    </source>
</evidence>
<evidence type="ECO:0000259" key="4">
    <source>
        <dbReference type="PROSITE" id="PS50086"/>
    </source>
</evidence>
<dbReference type="STRING" id="6210.W6UD63"/>
<evidence type="ECO:0000256" key="1">
    <source>
        <dbReference type="ARBA" id="ARBA00022468"/>
    </source>
</evidence>
<sequence length="1215" mass="136306">MAQEASPPSKKNLKPNVLPYELILEKCGKALKKCTYLRVKFVLSCDIFQVSQRICQVEKSIGNCSRDDQIDFDPCGGFRITYALKDRGRFQVAISDDFDEITILMQEIESEVVPAIAQLSQSELPSFLFNIFKRKAHSQLVPQPQAPEIVDFLTPFNFPPAEKLIFHCSGSYLSGKIPVRGILFLSVNYISFLPSLSSIGTQFSVPWIKIVYRFTVTSRVDETFCIIQRLADLGARRLLDNDAYTATARDPIRLSSGGSILSSRHLLSRLDSYSRSETYRRQFHLPTTEILDCEALCLLCTPFDKGERPGRIYLSENFLCFRNCGTAYLALVVPLSEVLTVDVHVSQVNPKYSDIILSTKATVFVFTRVHDEEGLVDRLKYIVRSSSAIFDNGSEEIVVAEDALWNADESRLPNRSSTSQVLLREMGENGTSPKDLGSPKSPDVERQQDNPADNESPDEKTGVTATSSTTEDHSARFIDLFPLDDTSSSQMEESRNAAWERYFSIYGKGRSMFVVNELEELVLKGLPQKLRGRLWLLFSGAENDLRANPGCYEALVRQTVGRRNSVLMEIERDLHRSLPEHPAYHTPEGIAALRRVLTAYAFRNPNVGYCQAMNIVTGMLLLYCSEEEAFWLLAAVCERLLPDYYDSQVVGVRVDQVVLCRLVSQLLPAIFTRSTPTSTSPFPASLLSSASASRSLDHSASFVMSLFKRGGIRPTPTALNNNSGVELVNLVTLSWFLTLFLNTMPFRCAVFIIDYFFFGGAKVVFQLALELLRLHLPIFNASLEREEVSGTLLHLSRFFHHLIPEALSSCSAQPSSDTKTEVSLHPLTTGMASFLKAVTVEQLLKSARANFGEAVTCERIESLRLACRLHVIHALSESCVKEAIRTLQPQLSARPEDLAAICFSYKDHYITSRYYRPQHVQPAAQYGKVSSLNRLCYDMHRIDADQFRSLFCAQTSWGHLALPLFRLLDADKDNLVNLRDYAWLLLLISSSDCRGKLRLLFTIHSPEYLRPEDRSGFWERRSAQSLLTTSYDLSPPYYPSVGVECTEELTEEITDTDFSKASLQEDAVISAESSGVLERNGSVLGIDRERSESMLPLNTVYTGPMALENPPPLPKSSFIDLLKTINFLLLNNRKGDHDLLHALARLGQQCQLAVIKRNSGLTESGDTTNAVWEIDFNDFMAAAFAIPTLVMAFSQWFSLAKRIPEAKQFLSFSSS</sequence>
<dbReference type="Gene3D" id="1.10.472.80">
    <property type="entry name" value="Ypt/Rab-GAP domain of gyp1p, domain 3"/>
    <property type="match status" value="1"/>
</dbReference>
<comment type="caution">
    <text evidence="5">The sequence shown here is derived from an EMBL/GenBank/DDBJ whole genome shotgun (WGS) entry which is preliminary data.</text>
</comment>
<dbReference type="Proteomes" id="UP000019149">
    <property type="component" value="Unassembled WGS sequence"/>
</dbReference>
<keyword evidence="2" id="KW-0106">Calcium</keyword>
<dbReference type="SMART" id="SM00164">
    <property type="entry name" value="TBC"/>
    <property type="match status" value="1"/>
</dbReference>
<dbReference type="Gene3D" id="1.10.8.270">
    <property type="entry name" value="putative rabgap domain of human tbc1 domain family member 14 like domains"/>
    <property type="match status" value="1"/>
</dbReference>
<dbReference type="FunFam" id="1.10.8.270:FF:000002">
    <property type="entry name" value="TBC1 domain family member 9B"/>
    <property type="match status" value="1"/>
</dbReference>
<dbReference type="InterPro" id="IPR011993">
    <property type="entry name" value="PH-like_dom_sf"/>
</dbReference>
<dbReference type="Pfam" id="PF00566">
    <property type="entry name" value="RabGAP-TBC"/>
    <property type="match status" value="2"/>
</dbReference>
<organism evidence="5 6">
    <name type="scientific">Echinococcus granulosus</name>
    <name type="common">Hydatid tapeworm</name>
    <dbReference type="NCBI Taxonomy" id="6210"/>
    <lineage>
        <taxon>Eukaryota</taxon>
        <taxon>Metazoa</taxon>
        <taxon>Spiralia</taxon>
        <taxon>Lophotrochozoa</taxon>
        <taxon>Platyhelminthes</taxon>
        <taxon>Cestoda</taxon>
        <taxon>Eucestoda</taxon>
        <taxon>Cyclophyllidea</taxon>
        <taxon>Taeniidae</taxon>
        <taxon>Echinococcus</taxon>
        <taxon>Echinococcus granulosus group</taxon>
    </lineage>
</organism>
<keyword evidence="1" id="KW-0343">GTPase activation</keyword>
<dbReference type="SMART" id="SM00568">
    <property type="entry name" value="GRAM"/>
    <property type="match status" value="2"/>
</dbReference>
<dbReference type="InterPro" id="IPR050302">
    <property type="entry name" value="Rab_GAP_TBC_domain"/>
</dbReference>
<dbReference type="GeneID" id="36341581"/>
<dbReference type="GO" id="GO:0031267">
    <property type="term" value="F:small GTPase binding"/>
    <property type="evidence" value="ECO:0007669"/>
    <property type="project" value="TreeGrafter"/>
</dbReference>
<dbReference type="InterPro" id="IPR011992">
    <property type="entry name" value="EF-hand-dom_pair"/>
</dbReference>
<dbReference type="AlphaFoldDB" id="W6UD63"/>
<dbReference type="InterPro" id="IPR004182">
    <property type="entry name" value="GRAM"/>
</dbReference>
<feature type="region of interest" description="Disordered" evidence="3">
    <location>
        <begin position="426"/>
        <end position="471"/>
    </location>
</feature>
<dbReference type="Gene3D" id="1.10.238.10">
    <property type="entry name" value="EF-hand"/>
    <property type="match status" value="1"/>
</dbReference>
<dbReference type="SUPFAM" id="SSF47923">
    <property type="entry name" value="Ypt/Rab-GAP domain of gyp1p"/>
    <property type="match status" value="2"/>
</dbReference>
<name>W6UD63_ECHGR</name>
<dbReference type="PANTHER" id="PTHR47219:SF6">
    <property type="entry name" value="RAB GTPASE-ACTIVATING PROTEIN 1"/>
    <property type="match status" value="1"/>
</dbReference>
<evidence type="ECO:0000256" key="2">
    <source>
        <dbReference type="ARBA" id="ARBA00022837"/>
    </source>
</evidence>
<dbReference type="OrthoDB" id="17687at2759"/>
<dbReference type="PROSITE" id="PS00018">
    <property type="entry name" value="EF_HAND_1"/>
    <property type="match status" value="1"/>
</dbReference>
<dbReference type="CTD" id="36341581"/>
<dbReference type="InterPro" id="IPR018247">
    <property type="entry name" value="EF_Hand_1_Ca_BS"/>
</dbReference>
<dbReference type="OMA" id="CTGEVPT"/>
<dbReference type="Pfam" id="PF02893">
    <property type="entry name" value="GRAM"/>
    <property type="match status" value="1"/>
</dbReference>
<feature type="domain" description="Rab-GAP TBC" evidence="4">
    <location>
        <begin position="525"/>
        <end position="760"/>
    </location>
</feature>
<evidence type="ECO:0000256" key="3">
    <source>
        <dbReference type="SAM" id="MobiDB-lite"/>
    </source>
</evidence>
<dbReference type="GO" id="GO:0005096">
    <property type="term" value="F:GTPase activator activity"/>
    <property type="evidence" value="ECO:0007669"/>
    <property type="project" value="UniProtKB-KW"/>
</dbReference>
<gene>
    <name evidence="5" type="ORF">EGR_05866</name>
</gene>
<accession>W6UD63</accession>
<dbReference type="Gene3D" id="2.30.29.30">
    <property type="entry name" value="Pleckstrin-homology domain (PH domain)/Phosphotyrosine-binding domain (PTB)"/>
    <property type="match status" value="2"/>
</dbReference>
<protein>
    <submittedName>
        <fullName evidence="5">TBC1 domain-containing protein</fullName>
    </submittedName>
</protein>
<dbReference type="PANTHER" id="PTHR47219">
    <property type="entry name" value="RAB GTPASE-ACTIVATING PROTEIN 1-LIKE"/>
    <property type="match status" value="1"/>
</dbReference>